<dbReference type="AlphaFoldDB" id="A0A1X7GQ14"/>
<gene>
    <name evidence="1" type="ORF">SAMN05661091_0881</name>
</gene>
<dbReference type="RefSeq" id="WP_208917927.1">
    <property type="nucleotide sequence ID" value="NZ_LT840184.1"/>
</dbReference>
<evidence type="ECO:0000313" key="2">
    <source>
        <dbReference type="Proteomes" id="UP000192940"/>
    </source>
</evidence>
<keyword evidence="2" id="KW-1185">Reference proteome</keyword>
<sequence>MAKGITAQEMDATTASGLVPHLGTTTNSGNAYSITTSADVKPNTKFTLKINAASSTAPTLKINNDTALPIKNANGNNAKLYASVYTLFRDGSAFILQGEGGEYGTATAADVAAGKTIGTENGIVTGTLVLPTRTIVNKSMPKQNFDEPIPFLVQDIFQIPASSKFADVYTAPLSTTQLKLDAAIWSEFTVLETGTYTATVELIDSNDVAYAILSRTTVMTLSRFSMGLSSFSIDRQAKKITYVTKPLDAPITADLTSNFNATGVLRFVARLITTKYGGTYPSITSEVQNAFIITT</sequence>
<name>A0A1X7GQ14_9BACL</name>
<proteinExistence type="predicted"/>
<reference evidence="1 2" key="1">
    <citation type="submission" date="2017-04" db="EMBL/GenBank/DDBJ databases">
        <authorList>
            <person name="Afonso C.L."/>
            <person name="Miller P.J."/>
            <person name="Scott M.A."/>
            <person name="Spackman E."/>
            <person name="Goraichik I."/>
            <person name="Dimitrov K.M."/>
            <person name="Suarez D.L."/>
            <person name="Swayne D.E."/>
        </authorList>
    </citation>
    <scope>NUCLEOTIDE SEQUENCE [LARGE SCALE GENOMIC DNA]</scope>
    <source>
        <strain evidence="1 2">N3/975</strain>
    </source>
</reference>
<dbReference type="Proteomes" id="UP000192940">
    <property type="component" value="Chromosome I"/>
</dbReference>
<organism evidence="1 2">
    <name type="scientific">Paenibacillus uliginis N3/975</name>
    <dbReference type="NCBI Taxonomy" id="1313296"/>
    <lineage>
        <taxon>Bacteria</taxon>
        <taxon>Bacillati</taxon>
        <taxon>Bacillota</taxon>
        <taxon>Bacilli</taxon>
        <taxon>Bacillales</taxon>
        <taxon>Paenibacillaceae</taxon>
        <taxon>Paenibacillus</taxon>
    </lineage>
</organism>
<dbReference type="EMBL" id="LT840184">
    <property type="protein sequence ID" value="SMF72533.1"/>
    <property type="molecule type" value="Genomic_DNA"/>
</dbReference>
<protein>
    <submittedName>
        <fullName evidence="1">Uncharacterized protein</fullName>
    </submittedName>
</protein>
<evidence type="ECO:0000313" key="1">
    <source>
        <dbReference type="EMBL" id="SMF72533.1"/>
    </source>
</evidence>
<accession>A0A1X7GQ14</accession>
<dbReference type="STRING" id="1313296.SAMN05661091_0881"/>